<keyword evidence="2" id="KW-0963">Cytoplasm</keyword>
<sequence>MSSKFVRSYKEKEALNQYWYSPATIEVLAADIVAQRPAAVAFLSTPSLYYAVEELRPASELALFDYDDALPRVLHYDYNAPTTFTKDGLQGHFDMVVIDPPFITEHVWTKYAETATHLLAPGGKILLTTIAENEAMIQRLLGCRLRRFRPSIPHLVYQYGLYSNYESSALDAPNPEVPDDD</sequence>
<organism evidence="5 6">
    <name type="scientific">Saprolegnia parasitica (strain CBS 223.65)</name>
    <dbReference type="NCBI Taxonomy" id="695850"/>
    <lineage>
        <taxon>Eukaryota</taxon>
        <taxon>Sar</taxon>
        <taxon>Stramenopiles</taxon>
        <taxon>Oomycota</taxon>
        <taxon>Saprolegniomycetes</taxon>
        <taxon>Saprolegniales</taxon>
        <taxon>Saprolegniaceae</taxon>
        <taxon>Saprolegnia</taxon>
    </lineage>
</organism>
<evidence type="ECO:0000313" key="6">
    <source>
        <dbReference type="Proteomes" id="UP000030745"/>
    </source>
</evidence>
<evidence type="ECO:0000256" key="1">
    <source>
        <dbReference type="ARBA" id="ARBA00004496"/>
    </source>
</evidence>
<keyword evidence="4" id="KW-0808">Transferase</keyword>
<evidence type="ECO:0008006" key="7">
    <source>
        <dbReference type="Google" id="ProtNLM"/>
    </source>
</evidence>
<name>A0A067CWV1_SAPPC</name>
<dbReference type="SUPFAM" id="SSF53335">
    <property type="entry name" value="S-adenosyl-L-methionine-dependent methyltransferases"/>
    <property type="match status" value="1"/>
</dbReference>
<dbReference type="GO" id="GO:0032259">
    <property type="term" value="P:methylation"/>
    <property type="evidence" value="ECO:0007669"/>
    <property type="project" value="UniProtKB-KW"/>
</dbReference>
<dbReference type="InterPro" id="IPR029063">
    <property type="entry name" value="SAM-dependent_MTases_sf"/>
</dbReference>
<dbReference type="Proteomes" id="UP000030745">
    <property type="component" value="Unassembled WGS sequence"/>
</dbReference>
<evidence type="ECO:0000256" key="2">
    <source>
        <dbReference type="ARBA" id="ARBA00022490"/>
    </source>
</evidence>
<dbReference type="EMBL" id="KK583192">
    <property type="protein sequence ID" value="KDO33700.1"/>
    <property type="molecule type" value="Genomic_DNA"/>
</dbReference>
<keyword evidence="6" id="KW-1185">Reference proteome</keyword>
<dbReference type="InterPro" id="IPR019369">
    <property type="entry name" value="Efm5/EEF1AKMT1"/>
</dbReference>
<dbReference type="STRING" id="695850.A0A067CWV1"/>
<dbReference type="PANTHER" id="PTHR13200">
    <property type="entry name" value="EEF1A LYSINE METHYLTRANSFERASE 1"/>
    <property type="match status" value="1"/>
</dbReference>
<dbReference type="OrthoDB" id="206354at2759"/>
<keyword evidence="3" id="KW-0489">Methyltransferase</keyword>
<dbReference type="GO" id="GO:0005737">
    <property type="term" value="C:cytoplasm"/>
    <property type="evidence" value="ECO:0007669"/>
    <property type="project" value="UniProtKB-SubCell"/>
</dbReference>
<protein>
    <recommendedName>
        <fullName evidence="7">N6-adenine methyltransferase</fullName>
    </recommendedName>
</protein>
<dbReference type="PROSITE" id="PS00092">
    <property type="entry name" value="N6_MTASE"/>
    <property type="match status" value="1"/>
</dbReference>
<dbReference type="InterPro" id="IPR041370">
    <property type="entry name" value="Mlase_EEF1AKMT1/ZCCHC4"/>
</dbReference>
<accession>A0A067CWV1</accession>
<evidence type="ECO:0000256" key="3">
    <source>
        <dbReference type="ARBA" id="ARBA00022603"/>
    </source>
</evidence>
<dbReference type="OMA" id="TIYIFEY"/>
<reference evidence="5 6" key="1">
    <citation type="journal article" date="2013" name="PLoS Genet.">
        <title>Distinctive expansion of potential virulence genes in the genome of the oomycete fish pathogen Saprolegnia parasitica.</title>
        <authorList>
            <person name="Jiang R.H."/>
            <person name="de Bruijn I."/>
            <person name="Haas B.J."/>
            <person name="Belmonte R."/>
            <person name="Lobach L."/>
            <person name="Christie J."/>
            <person name="van den Ackerveken G."/>
            <person name="Bottin A."/>
            <person name="Bulone V."/>
            <person name="Diaz-Moreno S.M."/>
            <person name="Dumas B."/>
            <person name="Fan L."/>
            <person name="Gaulin E."/>
            <person name="Govers F."/>
            <person name="Grenville-Briggs L.J."/>
            <person name="Horner N.R."/>
            <person name="Levin J.Z."/>
            <person name="Mammella M."/>
            <person name="Meijer H.J."/>
            <person name="Morris P."/>
            <person name="Nusbaum C."/>
            <person name="Oome S."/>
            <person name="Phillips A.J."/>
            <person name="van Rooyen D."/>
            <person name="Rzeszutek E."/>
            <person name="Saraiva M."/>
            <person name="Secombes C.J."/>
            <person name="Seidl M.F."/>
            <person name="Snel B."/>
            <person name="Stassen J.H."/>
            <person name="Sykes S."/>
            <person name="Tripathy S."/>
            <person name="van den Berg H."/>
            <person name="Vega-Arreguin J.C."/>
            <person name="Wawra S."/>
            <person name="Young S.K."/>
            <person name="Zeng Q."/>
            <person name="Dieguez-Uribeondo J."/>
            <person name="Russ C."/>
            <person name="Tyler B.M."/>
            <person name="van West P."/>
        </authorList>
    </citation>
    <scope>NUCLEOTIDE SEQUENCE [LARGE SCALE GENOMIC DNA]</scope>
    <source>
        <strain evidence="5 6">CBS 223.65</strain>
    </source>
</reference>
<dbReference type="InterPro" id="IPR002052">
    <property type="entry name" value="DNA_methylase_N6_adenine_CS"/>
</dbReference>
<dbReference type="VEuPathDB" id="FungiDB:SPRG_19309"/>
<evidence type="ECO:0000313" key="5">
    <source>
        <dbReference type="EMBL" id="KDO33700.1"/>
    </source>
</evidence>
<dbReference type="KEGG" id="spar:SPRG_19309"/>
<comment type="subcellular location">
    <subcellularLocation>
        <location evidence="1">Cytoplasm</location>
    </subcellularLocation>
</comment>
<dbReference type="RefSeq" id="XP_012195721.1">
    <property type="nucleotide sequence ID" value="XM_012340331.1"/>
</dbReference>
<dbReference type="GeneID" id="24140722"/>
<dbReference type="Pfam" id="PF10237">
    <property type="entry name" value="N6-adenineMlase"/>
    <property type="match status" value="1"/>
</dbReference>
<dbReference type="Gene3D" id="3.40.50.150">
    <property type="entry name" value="Vaccinia Virus protein VP39"/>
    <property type="match status" value="1"/>
</dbReference>
<dbReference type="PANTHER" id="PTHR13200:SF1">
    <property type="entry name" value="NUCLEIC ACID BINDING PROTEIN"/>
    <property type="match status" value="1"/>
</dbReference>
<dbReference type="GO" id="GO:0003676">
    <property type="term" value="F:nucleic acid binding"/>
    <property type="evidence" value="ECO:0007669"/>
    <property type="project" value="InterPro"/>
</dbReference>
<gene>
    <name evidence="5" type="ORF">SPRG_19309</name>
</gene>
<evidence type="ECO:0000256" key="4">
    <source>
        <dbReference type="ARBA" id="ARBA00022679"/>
    </source>
</evidence>
<dbReference type="AlphaFoldDB" id="A0A067CWV1"/>
<dbReference type="GO" id="GO:0016279">
    <property type="term" value="F:protein-lysine N-methyltransferase activity"/>
    <property type="evidence" value="ECO:0007669"/>
    <property type="project" value="InterPro"/>
</dbReference>
<proteinExistence type="predicted"/>